<feature type="compositionally biased region" description="Basic and acidic residues" evidence="1">
    <location>
        <begin position="960"/>
        <end position="983"/>
    </location>
</feature>
<accession>A0ABM0K2M6</accession>
<keyword evidence="2" id="KW-1185">Reference proteome</keyword>
<feature type="region of interest" description="Disordered" evidence="1">
    <location>
        <begin position="497"/>
        <end position="525"/>
    </location>
</feature>
<feature type="compositionally biased region" description="Basic residues" evidence="1">
    <location>
        <begin position="591"/>
        <end position="603"/>
    </location>
</feature>
<feature type="compositionally biased region" description="Basic and acidic residues" evidence="1">
    <location>
        <begin position="930"/>
        <end position="948"/>
    </location>
</feature>
<protein>
    <submittedName>
        <fullName evidence="3 4">Uncharacterized protein LOC101861686</fullName>
    </submittedName>
</protein>
<dbReference type="RefSeq" id="XP_005107329.1">
    <property type="nucleotide sequence ID" value="XM_005107272.3"/>
</dbReference>
<dbReference type="RefSeq" id="XP_005107328.1">
    <property type="nucleotide sequence ID" value="XM_005107271.3"/>
</dbReference>
<feature type="region of interest" description="Disordered" evidence="1">
    <location>
        <begin position="858"/>
        <end position="877"/>
    </location>
</feature>
<feature type="region of interest" description="Disordered" evidence="1">
    <location>
        <begin position="413"/>
        <end position="451"/>
    </location>
</feature>
<feature type="compositionally biased region" description="Basic and acidic residues" evidence="1">
    <location>
        <begin position="666"/>
        <end position="675"/>
    </location>
</feature>
<feature type="region of interest" description="Disordered" evidence="1">
    <location>
        <begin position="582"/>
        <end position="607"/>
    </location>
</feature>
<sequence>MADPFVLPSSFPCTKSLSANCISNAKCAFGDILDASNRESQVFKTAVAKRRDRIVVSRNGDQCPRFYELAKLFSARASRYDIAGAQLLMTRRKTETLTLSKILKKSIYNSAHDRKMGAKRKYPAFVSSDLYNSRKTKKCKKILFPSSQEEDSGGVQNTIDKAEGKDDIEISRKDCIADVEQNNKVNSESENANASAIRNTSYGCNNANLDVMYNDEVTLTPRGTGEQPRETACDNSNYYPSPSGIVFSPEAYRLQPLQVLMSTLGGGVAGGVWKKRRSPFCDHDCTIAKVSKFEDSKIFRESGFYGDEIPTGDDEVQNDHQAVPQNMETPVGADECHAKVHEHVWRWIENSRRFFQMDNTEIGLRRFQERTEEPDSNRRHTSVVNSLISDYISPSSTTQSGQQLADIPDYLSTASQDSEQSSTVAISTSPRPSPLNLTGSPKAKQDDYTDSETALTTFSSMSMTSEGTSITTSQSPSTVKLKNVTVVAVVKNTPDTSKPGVISRPGNANAGKVPAGVSKRSSRTQHRVFQEKRSITSILHPKCHDVMHNSTYLPVPCISQGKSFISVSSKISNDALIRNARKKPSCISSKKSSKRKFATKHKKSLDGKVKRKLLGDKCSPRTHENDRVNAFRYDPISCSSMWLQYNNNRQDNDTPPPQGISDEEDQTKPTDSSEKEAEEGESGHQQEQNDEQENVEKEGNEEGEKGEEKGKEDEQMKEEYFYFKKREASSTNRDVPATPTPTLASDVPINPTKCPSGSQSSKSHMARIRCGQQIDLTEKSFLLARNCLLRHEHREEVACKCFYKDINPKRKLTIDRILKGEEKKSRPVRETLCSQYNSEALNQHVSAFQKSKLQELTEAKPDQTAEEASSEPPDCEDAKAVEDFFQNLRRKPQIDIGYVMQSPLERLGFKEKKEPVEYIPMPGPIVLKCEASKSQDKASNEKHSKAENSESAAVSKKKNKTEEEILNEDRKEEKVGETERVDK</sequence>
<dbReference type="GeneID" id="101861686"/>
<feature type="region of interest" description="Disordered" evidence="1">
    <location>
        <begin position="646"/>
        <end position="762"/>
    </location>
</feature>
<feature type="compositionally biased region" description="Polar residues" evidence="1">
    <location>
        <begin position="753"/>
        <end position="762"/>
    </location>
</feature>
<proteinExistence type="predicted"/>
<evidence type="ECO:0000313" key="3">
    <source>
        <dbReference type="RefSeq" id="XP_005107328.1"/>
    </source>
</evidence>
<reference evidence="3 4" key="1">
    <citation type="submission" date="2025-05" db="UniProtKB">
        <authorList>
            <consortium name="RefSeq"/>
        </authorList>
    </citation>
    <scope>IDENTIFICATION</scope>
</reference>
<evidence type="ECO:0000313" key="2">
    <source>
        <dbReference type="Proteomes" id="UP000694888"/>
    </source>
</evidence>
<dbReference type="Proteomes" id="UP000694888">
    <property type="component" value="Unplaced"/>
</dbReference>
<feature type="compositionally biased region" description="Polar residues" evidence="1">
    <location>
        <begin position="413"/>
        <end position="439"/>
    </location>
</feature>
<name>A0ABM0K2M6_APLCA</name>
<evidence type="ECO:0000256" key="1">
    <source>
        <dbReference type="SAM" id="MobiDB-lite"/>
    </source>
</evidence>
<feature type="compositionally biased region" description="Acidic residues" evidence="1">
    <location>
        <begin position="864"/>
        <end position="875"/>
    </location>
</feature>
<feature type="compositionally biased region" description="Basic and acidic residues" evidence="1">
    <location>
        <begin position="694"/>
        <end position="728"/>
    </location>
</feature>
<organism evidence="2 3">
    <name type="scientific">Aplysia californica</name>
    <name type="common">California sea hare</name>
    <dbReference type="NCBI Taxonomy" id="6500"/>
    <lineage>
        <taxon>Eukaryota</taxon>
        <taxon>Metazoa</taxon>
        <taxon>Spiralia</taxon>
        <taxon>Lophotrochozoa</taxon>
        <taxon>Mollusca</taxon>
        <taxon>Gastropoda</taxon>
        <taxon>Heterobranchia</taxon>
        <taxon>Euthyneura</taxon>
        <taxon>Tectipleura</taxon>
        <taxon>Aplysiida</taxon>
        <taxon>Aplysioidea</taxon>
        <taxon>Aplysiidae</taxon>
        <taxon>Aplysia</taxon>
    </lineage>
</organism>
<gene>
    <name evidence="3 4" type="primary">LOC101861686</name>
</gene>
<feature type="region of interest" description="Disordered" evidence="1">
    <location>
        <begin position="930"/>
        <end position="983"/>
    </location>
</feature>
<evidence type="ECO:0000313" key="4">
    <source>
        <dbReference type="RefSeq" id="XP_005107329.1"/>
    </source>
</evidence>